<evidence type="ECO:0000313" key="1">
    <source>
        <dbReference type="EMBL" id="KAK6756417.1"/>
    </source>
</evidence>
<evidence type="ECO:0000313" key="2">
    <source>
        <dbReference type="Proteomes" id="UP001303046"/>
    </source>
</evidence>
<accession>A0ABR1E141</accession>
<organism evidence="1 2">
    <name type="scientific">Necator americanus</name>
    <name type="common">Human hookworm</name>
    <dbReference type="NCBI Taxonomy" id="51031"/>
    <lineage>
        <taxon>Eukaryota</taxon>
        <taxon>Metazoa</taxon>
        <taxon>Ecdysozoa</taxon>
        <taxon>Nematoda</taxon>
        <taxon>Chromadorea</taxon>
        <taxon>Rhabditida</taxon>
        <taxon>Rhabditina</taxon>
        <taxon>Rhabditomorpha</taxon>
        <taxon>Strongyloidea</taxon>
        <taxon>Ancylostomatidae</taxon>
        <taxon>Bunostominae</taxon>
        <taxon>Necator</taxon>
    </lineage>
</organism>
<keyword evidence="2" id="KW-1185">Reference proteome</keyword>
<comment type="caution">
    <text evidence="1">The sequence shown here is derived from an EMBL/GenBank/DDBJ whole genome shotgun (WGS) entry which is preliminary data.</text>
</comment>
<protein>
    <submittedName>
        <fullName evidence="1">Uncharacterized protein</fullName>
    </submittedName>
</protein>
<reference evidence="1 2" key="1">
    <citation type="submission" date="2023-08" db="EMBL/GenBank/DDBJ databases">
        <title>A Necator americanus chromosomal reference genome.</title>
        <authorList>
            <person name="Ilik V."/>
            <person name="Petrzelkova K.J."/>
            <person name="Pardy F."/>
            <person name="Fuh T."/>
            <person name="Niatou-Singa F.S."/>
            <person name="Gouil Q."/>
            <person name="Baker L."/>
            <person name="Ritchie M.E."/>
            <person name="Jex A.R."/>
            <person name="Gazzola D."/>
            <person name="Li H."/>
            <person name="Toshio Fujiwara R."/>
            <person name="Zhan B."/>
            <person name="Aroian R.V."/>
            <person name="Pafco B."/>
            <person name="Schwarz E.M."/>
        </authorList>
    </citation>
    <scope>NUCLEOTIDE SEQUENCE [LARGE SCALE GENOMIC DNA]</scope>
    <source>
        <strain evidence="1 2">Aroian</strain>
        <tissue evidence="1">Whole animal</tissue>
    </source>
</reference>
<sequence length="115" mass="13174">MMNDLTPELGRRKRAPWGAYKTIEHVLKKTKNIRLRAHFFNTKALPVLTYAPETWAARKQEENPVSVIERSIERVMLGESRFTKLRDGTRSTLLRTASSATAYATLPCFMSYGRA</sequence>
<dbReference type="EMBL" id="JAVFWL010000005">
    <property type="protein sequence ID" value="KAK6756417.1"/>
    <property type="molecule type" value="Genomic_DNA"/>
</dbReference>
<name>A0ABR1E141_NECAM</name>
<dbReference type="Proteomes" id="UP001303046">
    <property type="component" value="Unassembled WGS sequence"/>
</dbReference>
<proteinExistence type="predicted"/>
<gene>
    <name evidence="1" type="primary">Necator_chrV.g19475</name>
    <name evidence="1" type="ORF">RB195_014683</name>
</gene>